<dbReference type="InterPro" id="IPR050680">
    <property type="entry name" value="YpeA/RimI_acetyltransf"/>
</dbReference>
<evidence type="ECO:0000256" key="1">
    <source>
        <dbReference type="ARBA" id="ARBA00022679"/>
    </source>
</evidence>
<evidence type="ECO:0000313" key="4">
    <source>
        <dbReference type="EMBL" id="EHN58463.1"/>
    </source>
</evidence>
<name>G9WJ14_9LACO</name>
<dbReference type="eggNOG" id="COG2153">
    <property type="taxonomic scope" value="Bacteria"/>
</dbReference>
<keyword evidence="2" id="KW-0012">Acyltransferase</keyword>
<sequence length="151" mass="17210">MSDNEKLIIASQFGPGKVLDDAMKIRRAVFMLEENVSPADEIDGQDGHCLHYVGYVQDWQPATTSRIYTVNHDSWHIGRVATFKNFRGKGFASQLLKQIEIDAKKQHIKELELEAQVHAISFYENLGYAAYGDIFLDANIQHRKMQKILTA</sequence>
<comment type="caution">
    <text evidence="4">The sequence shown here is derived from an EMBL/GenBank/DDBJ whole genome shotgun (WGS) entry which is preliminary data.</text>
</comment>
<dbReference type="Pfam" id="PF13673">
    <property type="entry name" value="Acetyltransf_10"/>
    <property type="match status" value="1"/>
</dbReference>
<accession>G9WJ14</accession>
<dbReference type="PANTHER" id="PTHR43420">
    <property type="entry name" value="ACETYLTRANSFERASE"/>
    <property type="match status" value="1"/>
</dbReference>
<dbReference type="STRING" id="336988.NT96_04890"/>
<proteinExistence type="predicted"/>
<feature type="domain" description="N-acetyltransferase" evidence="3">
    <location>
        <begin position="8"/>
        <end position="150"/>
    </location>
</feature>
<dbReference type="SUPFAM" id="SSF55729">
    <property type="entry name" value="Acyl-CoA N-acyltransferases (Nat)"/>
    <property type="match status" value="1"/>
</dbReference>
<dbReference type="Proteomes" id="UP000004959">
    <property type="component" value="Chromosome"/>
</dbReference>
<reference evidence="4 5" key="1">
    <citation type="journal article" date="2012" name="PLoS ONE">
        <title>Functional divergence in the genus oenococcus as predicted by genome sequencing of the newly-described species, Oenococcus kitaharae.</title>
        <authorList>
            <person name="Borneman A.R."/>
            <person name="McCarthy J.M."/>
            <person name="Chambers P.J."/>
            <person name="Bartowsky E.J."/>
        </authorList>
    </citation>
    <scope>NUCLEOTIDE SEQUENCE [LARGE SCALE GENOMIC DNA]</scope>
    <source>
        <strain evidence="5">DSM17330</strain>
    </source>
</reference>
<organism evidence="4 5">
    <name type="scientific">Oenococcus kitaharae DSM 17330</name>
    <dbReference type="NCBI Taxonomy" id="1045004"/>
    <lineage>
        <taxon>Bacteria</taxon>
        <taxon>Bacillati</taxon>
        <taxon>Bacillota</taxon>
        <taxon>Bacilli</taxon>
        <taxon>Lactobacillales</taxon>
        <taxon>Lactobacillaceae</taxon>
        <taxon>Oenococcus</taxon>
    </lineage>
</organism>
<dbReference type="RefSeq" id="WP_007744746.1">
    <property type="nucleotide sequence ID" value="NZ_CM001398.1"/>
</dbReference>
<evidence type="ECO:0000259" key="3">
    <source>
        <dbReference type="PROSITE" id="PS51186"/>
    </source>
</evidence>
<gene>
    <name evidence="4" type="ORF">OKIT_0341</name>
</gene>
<dbReference type="GO" id="GO:0016747">
    <property type="term" value="F:acyltransferase activity, transferring groups other than amino-acyl groups"/>
    <property type="evidence" value="ECO:0007669"/>
    <property type="project" value="InterPro"/>
</dbReference>
<keyword evidence="1 4" id="KW-0808">Transferase</keyword>
<protein>
    <submittedName>
        <fullName evidence="4">YjcF-like GNAT family acetyltransferase</fullName>
    </submittedName>
</protein>
<dbReference type="EMBL" id="AFVZ01000001">
    <property type="protein sequence ID" value="EHN58463.1"/>
    <property type="molecule type" value="Genomic_DNA"/>
</dbReference>
<dbReference type="InterPro" id="IPR016181">
    <property type="entry name" value="Acyl_CoA_acyltransferase"/>
</dbReference>
<dbReference type="Gene3D" id="3.40.630.30">
    <property type="match status" value="1"/>
</dbReference>
<dbReference type="PROSITE" id="PS51186">
    <property type="entry name" value="GNAT"/>
    <property type="match status" value="1"/>
</dbReference>
<dbReference type="InterPro" id="IPR000182">
    <property type="entry name" value="GNAT_dom"/>
</dbReference>
<evidence type="ECO:0000313" key="5">
    <source>
        <dbReference type="Proteomes" id="UP000004959"/>
    </source>
</evidence>
<dbReference type="CDD" id="cd04301">
    <property type="entry name" value="NAT_SF"/>
    <property type="match status" value="1"/>
</dbReference>
<evidence type="ECO:0000256" key="2">
    <source>
        <dbReference type="ARBA" id="ARBA00023315"/>
    </source>
</evidence>
<dbReference type="AlphaFoldDB" id="G9WJ14"/>
<keyword evidence="5" id="KW-1185">Reference proteome</keyword>
<dbReference type="HOGENOM" id="CLU_056607_6_2_9"/>
<dbReference type="PATRIC" id="fig|1045004.4.peg.340"/>
<dbReference type="OrthoDB" id="9796171at2"/>